<feature type="compositionally biased region" description="Low complexity" evidence="1">
    <location>
        <begin position="68"/>
        <end position="80"/>
    </location>
</feature>
<evidence type="ECO:0000256" key="1">
    <source>
        <dbReference type="SAM" id="MobiDB-lite"/>
    </source>
</evidence>
<dbReference type="PhylomeDB" id="A0A0G4FQL7"/>
<proteinExistence type="predicted"/>
<reference evidence="2" key="1">
    <citation type="submission" date="2014-11" db="EMBL/GenBank/DDBJ databases">
        <authorList>
            <person name="Otto D Thomas"/>
            <person name="Naeem Raeece"/>
        </authorList>
    </citation>
    <scope>NUCLEOTIDE SEQUENCE</scope>
</reference>
<evidence type="ECO:0000313" key="2">
    <source>
        <dbReference type="EMBL" id="CEM16335.1"/>
    </source>
</evidence>
<dbReference type="VEuPathDB" id="CryptoDB:Cvel_18102"/>
<gene>
    <name evidence="2" type="ORF">Cvel_18102</name>
</gene>
<sequence length="226" mass="24669">MFSGFPFCCCATNTATKKDEELVQSRALNPPAEQYEEPSPVSDRYSPQVAELQAEGGSPSTGVRHEATAAGAATGGVEETGLGEKERIQRTVKEVAKEAVSGISMEVVDHEKCTREDVTFVVDKRLKTFTIKDAPNSPDPKGPVTLEFTQLSEIVRGPQVFHRYPLLSEIEHEGFFIILVMKEGAPNSRGSPLILFTPSKELAQKVYLFLKIIKLSGDARARSSAV</sequence>
<name>A0A0G4FQL7_9ALVE</name>
<organism evidence="2">
    <name type="scientific">Chromera velia CCMP2878</name>
    <dbReference type="NCBI Taxonomy" id="1169474"/>
    <lineage>
        <taxon>Eukaryota</taxon>
        <taxon>Sar</taxon>
        <taxon>Alveolata</taxon>
        <taxon>Colpodellida</taxon>
        <taxon>Chromeraceae</taxon>
        <taxon>Chromera</taxon>
    </lineage>
</organism>
<dbReference type="AlphaFoldDB" id="A0A0G4FQL7"/>
<feature type="region of interest" description="Disordered" evidence="1">
    <location>
        <begin position="21"/>
        <end position="85"/>
    </location>
</feature>
<dbReference type="EMBL" id="CDMZ01000534">
    <property type="protein sequence ID" value="CEM16335.1"/>
    <property type="molecule type" value="Genomic_DNA"/>
</dbReference>
<protein>
    <submittedName>
        <fullName evidence="2">Uncharacterized protein</fullName>
    </submittedName>
</protein>
<accession>A0A0G4FQL7</accession>